<dbReference type="InterPro" id="IPR018656">
    <property type="entry name" value="DUF2087"/>
</dbReference>
<proteinExistence type="predicted"/>
<name>A0ABQ3GCK2_9MICC</name>
<comment type="caution">
    <text evidence="2">The sequence shown here is derived from an EMBL/GenBank/DDBJ whole genome shotgun (WGS) entry which is preliminary data.</text>
</comment>
<dbReference type="Proteomes" id="UP000642819">
    <property type="component" value="Unassembled WGS sequence"/>
</dbReference>
<dbReference type="EMBL" id="BMXK01000001">
    <property type="protein sequence ID" value="GHC99411.1"/>
    <property type="molecule type" value="Genomic_DNA"/>
</dbReference>
<evidence type="ECO:0000313" key="2">
    <source>
        <dbReference type="EMBL" id="GHC99411.1"/>
    </source>
</evidence>
<organism evidence="2 3">
    <name type="scientific">Zhihengliuella salsuginis</name>
    <dbReference type="NCBI Taxonomy" id="578222"/>
    <lineage>
        <taxon>Bacteria</taxon>
        <taxon>Bacillati</taxon>
        <taxon>Actinomycetota</taxon>
        <taxon>Actinomycetes</taxon>
        <taxon>Micrococcales</taxon>
        <taxon>Micrococcaceae</taxon>
        <taxon>Zhihengliuella</taxon>
    </lineage>
</organism>
<keyword evidence="3" id="KW-1185">Reference proteome</keyword>
<reference evidence="3" key="1">
    <citation type="journal article" date="2019" name="Int. J. Syst. Evol. Microbiol.">
        <title>The Global Catalogue of Microorganisms (GCM) 10K type strain sequencing project: providing services to taxonomists for standard genome sequencing and annotation.</title>
        <authorList>
            <consortium name="The Broad Institute Genomics Platform"/>
            <consortium name="The Broad Institute Genome Sequencing Center for Infectious Disease"/>
            <person name="Wu L."/>
            <person name="Ma J."/>
        </authorList>
    </citation>
    <scope>NUCLEOTIDE SEQUENCE [LARGE SCALE GENOMIC DNA]</scope>
    <source>
        <strain evidence="3">KCTC 19466</strain>
    </source>
</reference>
<evidence type="ECO:0000259" key="1">
    <source>
        <dbReference type="Pfam" id="PF09860"/>
    </source>
</evidence>
<protein>
    <recommendedName>
        <fullName evidence="1">DUF2087 domain-containing protein</fullName>
    </recommendedName>
</protein>
<evidence type="ECO:0000313" key="3">
    <source>
        <dbReference type="Proteomes" id="UP000642819"/>
    </source>
</evidence>
<feature type="domain" description="DUF2087" evidence="1">
    <location>
        <begin position="94"/>
        <end position="163"/>
    </location>
</feature>
<dbReference type="Pfam" id="PF09860">
    <property type="entry name" value="DUF2087"/>
    <property type="match status" value="1"/>
</dbReference>
<accession>A0ABQ3GCK2</accession>
<dbReference type="RefSeq" id="WP_189348197.1">
    <property type="nucleotide sequence ID" value="NZ_BMXK01000001.1"/>
</dbReference>
<gene>
    <name evidence="2" type="ORF">GCM10008096_01520</name>
</gene>
<sequence length="167" mass="18603">MSAPDWRRLVAVLASQDQREVLAHLLLGQDPEPALAALKPKVRTKTRAALLASEVVDADDDGRLALRAGAFKAMLAASAPARPEGIERFRDGRRIVQFPANATERFELLERVAEEAMRPGEELSERDINERLAAFHEDTALVRRYLVDHGLIRRSPDGAVYVRDGRN</sequence>